<gene>
    <name evidence="8" type="ORF">GCM10020369_03740</name>
</gene>
<evidence type="ECO:0000256" key="2">
    <source>
        <dbReference type="ARBA" id="ARBA00005417"/>
    </source>
</evidence>
<dbReference type="RefSeq" id="WP_345726153.1">
    <property type="nucleotide sequence ID" value="NZ_BAAAYN010000002.1"/>
</dbReference>
<dbReference type="Proteomes" id="UP001501676">
    <property type="component" value="Unassembled WGS sequence"/>
</dbReference>
<dbReference type="PROSITE" id="PS50893">
    <property type="entry name" value="ABC_TRANSPORTER_2"/>
    <property type="match status" value="1"/>
</dbReference>
<keyword evidence="9" id="KW-1185">Reference proteome</keyword>
<feature type="domain" description="ABC transporter" evidence="7">
    <location>
        <begin position="9"/>
        <end position="235"/>
    </location>
</feature>
<dbReference type="GO" id="GO:0005524">
    <property type="term" value="F:ATP binding"/>
    <property type="evidence" value="ECO:0007669"/>
    <property type="project" value="UniProtKB-KW"/>
</dbReference>
<dbReference type="EMBL" id="BAAAYN010000002">
    <property type="protein sequence ID" value="GAA3382326.1"/>
    <property type="molecule type" value="Genomic_DNA"/>
</dbReference>
<evidence type="ECO:0000256" key="6">
    <source>
        <dbReference type="ARBA" id="ARBA00023251"/>
    </source>
</evidence>
<reference evidence="9" key="1">
    <citation type="journal article" date="2019" name="Int. J. Syst. Evol. Microbiol.">
        <title>The Global Catalogue of Microorganisms (GCM) 10K type strain sequencing project: providing services to taxonomists for standard genome sequencing and annotation.</title>
        <authorList>
            <consortium name="The Broad Institute Genomics Platform"/>
            <consortium name="The Broad Institute Genome Sequencing Center for Infectious Disease"/>
            <person name="Wu L."/>
            <person name="Ma J."/>
        </authorList>
    </citation>
    <scope>NUCLEOTIDE SEQUENCE [LARGE SCALE GENOMIC DNA]</scope>
    <source>
        <strain evidence="9">JCM 9458</strain>
    </source>
</reference>
<evidence type="ECO:0000256" key="3">
    <source>
        <dbReference type="ARBA" id="ARBA00022448"/>
    </source>
</evidence>
<evidence type="ECO:0000256" key="5">
    <source>
        <dbReference type="ARBA" id="ARBA00022840"/>
    </source>
</evidence>
<dbReference type="InterPro" id="IPR003593">
    <property type="entry name" value="AAA+_ATPase"/>
</dbReference>
<dbReference type="SMART" id="SM00382">
    <property type="entry name" value="AAA"/>
    <property type="match status" value="1"/>
</dbReference>
<dbReference type="InterPro" id="IPR017871">
    <property type="entry name" value="ABC_transporter-like_CS"/>
</dbReference>
<proteinExistence type="inferred from homology"/>
<comment type="similarity">
    <text evidence="2">Belongs to the ABC transporter superfamily.</text>
</comment>
<dbReference type="PANTHER" id="PTHR42711:SF5">
    <property type="entry name" value="ABC TRANSPORTER ATP-BINDING PROTEIN NATA"/>
    <property type="match status" value="1"/>
</dbReference>
<dbReference type="Gene3D" id="3.40.50.300">
    <property type="entry name" value="P-loop containing nucleotide triphosphate hydrolases"/>
    <property type="match status" value="1"/>
</dbReference>
<evidence type="ECO:0000256" key="4">
    <source>
        <dbReference type="ARBA" id="ARBA00022741"/>
    </source>
</evidence>
<keyword evidence="5 8" id="KW-0067">ATP-binding</keyword>
<dbReference type="PANTHER" id="PTHR42711">
    <property type="entry name" value="ABC TRANSPORTER ATP-BINDING PROTEIN"/>
    <property type="match status" value="1"/>
</dbReference>
<keyword evidence="6" id="KW-0046">Antibiotic resistance</keyword>
<dbReference type="InterPro" id="IPR027417">
    <property type="entry name" value="P-loop_NTPase"/>
</dbReference>
<sequence>MSATPTNAVDVRDLTRTYRSGAEAVRGISFTVRPGEVFGLLGTNGAGKTSTMDVIAGLASPTTGTVRVLGRDPIRERKAVRHRTGVVLQSGGLPGELTVAEAVRMWAGTMRRPRPAAEAIESVDLVDRLDVAIKSLSGGERRRLDLAIALLGRPELLLLDEPTTGLDAESRRQVWTLIRALVADGTAVLLTTHHLEEAEELSDSLAILHRGRIVAEGTLDEVVATHRAEIRWGAAAGRPPAGVLDGEAVEEQGRHVVVRTGNLQRTLVRLLGWTEDTGVVLPELRATPASLETAFLALARTGEPVDRELEAAR</sequence>
<dbReference type="SUPFAM" id="SSF52540">
    <property type="entry name" value="P-loop containing nucleoside triphosphate hydrolases"/>
    <property type="match status" value="1"/>
</dbReference>
<evidence type="ECO:0000259" key="7">
    <source>
        <dbReference type="PROSITE" id="PS50893"/>
    </source>
</evidence>
<dbReference type="Pfam" id="PF00005">
    <property type="entry name" value="ABC_tran"/>
    <property type="match status" value="1"/>
</dbReference>
<evidence type="ECO:0000313" key="9">
    <source>
        <dbReference type="Proteomes" id="UP001501676"/>
    </source>
</evidence>
<evidence type="ECO:0000256" key="1">
    <source>
        <dbReference type="ARBA" id="ARBA00004202"/>
    </source>
</evidence>
<dbReference type="PROSITE" id="PS00211">
    <property type="entry name" value="ABC_TRANSPORTER_1"/>
    <property type="match status" value="1"/>
</dbReference>
<organism evidence="8 9">
    <name type="scientific">Cryptosporangium minutisporangium</name>
    <dbReference type="NCBI Taxonomy" id="113569"/>
    <lineage>
        <taxon>Bacteria</taxon>
        <taxon>Bacillati</taxon>
        <taxon>Actinomycetota</taxon>
        <taxon>Actinomycetes</taxon>
        <taxon>Cryptosporangiales</taxon>
        <taxon>Cryptosporangiaceae</taxon>
        <taxon>Cryptosporangium</taxon>
    </lineage>
</organism>
<protein>
    <submittedName>
        <fullName evidence="8">ABC transporter ATP-binding protein</fullName>
    </submittedName>
</protein>
<comment type="caution">
    <text evidence="8">The sequence shown here is derived from an EMBL/GenBank/DDBJ whole genome shotgun (WGS) entry which is preliminary data.</text>
</comment>
<name>A0ABP6SQB9_9ACTN</name>
<comment type="subcellular location">
    <subcellularLocation>
        <location evidence="1">Cell membrane</location>
        <topology evidence="1">Peripheral membrane protein</topology>
    </subcellularLocation>
</comment>
<accession>A0ABP6SQB9</accession>
<dbReference type="InterPro" id="IPR003439">
    <property type="entry name" value="ABC_transporter-like_ATP-bd"/>
</dbReference>
<evidence type="ECO:0000313" key="8">
    <source>
        <dbReference type="EMBL" id="GAA3382326.1"/>
    </source>
</evidence>
<dbReference type="InterPro" id="IPR050763">
    <property type="entry name" value="ABC_transporter_ATP-binding"/>
</dbReference>
<keyword evidence="4" id="KW-0547">Nucleotide-binding</keyword>
<keyword evidence="3" id="KW-0813">Transport</keyword>